<dbReference type="InterPro" id="IPR023828">
    <property type="entry name" value="Peptidase_S8_Ser-AS"/>
</dbReference>
<keyword evidence="7" id="KW-0732">Signal</keyword>
<dbReference type="InterPro" id="IPR023827">
    <property type="entry name" value="Peptidase_S8_Asp-AS"/>
</dbReference>
<reference evidence="9" key="1">
    <citation type="journal article" date="2021" name="IMA Fungus">
        <title>Genomic characterization of three marine fungi, including Emericellopsis atlantica sp. nov. with signatures of a generalist lifestyle and marine biomass degradation.</title>
        <authorList>
            <person name="Hagestad O.C."/>
            <person name="Hou L."/>
            <person name="Andersen J.H."/>
            <person name="Hansen E.H."/>
            <person name="Altermark B."/>
            <person name="Li C."/>
            <person name="Kuhnert E."/>
            <person name="Cox R.J."/>
            <person name="Crous P.W."/>
            <person name="Spatafora J.W."/>
            <person name="Lail K."/>
            <person name="Amirebrahimi M."/>
            <person name="Lipzen A."/>
            <person name="Pangilinan J."/>
            <person name="Andreopoulos W."/>
            <person name="Hayes R.D."/>
            <person name="Ng V."/>
            <person name="Grigoriev I.V."/>
            <person name="Jackson S.A."/>
            <person name="Sutton T.D.S."/>
            <person name="Dobson A.D.W."/>
            <person name="Rama T."/>
        </authorList>
    </citation>
    <scope>NUCLEOTIDE SEQUENCE</scope>
    <source>
        <strain evidence="9">TRa3180A</strain>
    </source>
</reference>
<dbReference type="AlphaFoldDB" id="A0A9P7Z550"/>
<evidence type="ECO:0000313" key="9">
    <source>
        <dbReference type="EMBL" id="KAG9245090.1"/>
    </source>
</evidence>
<dbReference type="InterPro" id="IPR015500">
    <property type="entry name" value="Peptidase_S8_subtilisin-rel"/>
</dbReference>
<dbReference type="PANTHER" id="PTHR43806:SF11">
    <property type="entry name" value="CEREVISIN-RELATED"/>
    <property type="match status" value="1"/>
</dbReference>
<feature type="domain" description="Peptidase S8/S53" evidence="8">
    <location>
        <begin position="152"/>
        <end position="382"/>
    </location>
</feature>
<dbReference type="InterPro" id="IPR050131">
    <property type="entry name" value="Peptidase_S8_subtilisin-like"/>
</dbReference>
<dbReference type="Pfam" id="PF00082">
    <property type="entry name" value="Peptidase_S8"/>
    <property type="match status" value="1"/>
</dbReference>
<dbReference type="InterPro" id="IPR000209">
    <property type="entry name" value="Peptidase_S8/S53_dom"/>
</dbReference>
<evidence type="ECO:0000259" key="8">
    <source>
        <dbReference type="Pfam" id="PF00082"/>
    </source>
</evidence>
<keyword evidence="10" id="KW-1185">Reference proteome</keyword>
<gene>
    <name evidence="9" type="ORF">BJ878DRAFT_459040</name>
</gene>
<dbReference type="GO" id="GO:0006508">
    <property type="term" value="P:proteolysis"/>
    <property type="evidence" value="ECO:0007669"/>
    <property type="project" value="UniProtKB-KW"/>
</dbReference>
<dbReference type="PANTHER" id="PTHR43806">
    <property type="entry name" value="PEPTIDASE S8"/>
    <property type="match status" value="1"/>
</dbReference>
<dbReference type="PRINTS" id="PR00723">
    <property type="entry name" value="SUBTILISIN"/>
</dbReference>
<dbReference type="PROSITE" id="PS00136">
    <property type="entry name" value="SUBTILASE_ASP"/>
    <property type="match status" value="1"/>
</dbReference>
<evidence type="ECO:0000256" key="5">
    <source>
        <dbReference type="PROSITE-ProRule" id="PRU01240"/>
    </source>
</evidence>
<keyword evidence="4 5" id="KW-0720">Serine protease</keyword>
<feature type="signal peptide" evidence="7">
    <location>
        <begin position="1"/>
        <end position="17"/>
    </location>
</feature>
<comment type="caution">
    <text evidence="9">The sequence shown here is derived from an EMBL/GenBank/DDBJ whole genome shotgun (WGS) entry which is preliminary data.</text>
</comment>
<dbReference type="Gene3D" id="3.40.50.200">
    <property type="entry name" value="Peptidase S8/S53 domain"/>
    <property type="match status" value="1"/>
</dbReference>
<dbReference type="PROSITE" id="PS00138">
    <property type="entry name" value="SUBTILASE_SER"/>
    <property type="match status" value="1"/>
</dbReference>
<dbReference type="InterPro" id="IPR036852">
    <property type="entry name" value="Peptidase_S8/S53_dom_sf"/>
</dbReference>
<evidence type="ECO:0000256" key="4">
    <source>
        <dbReference type="ARBA" id="ARBA00022825"/>
    </source>
</evidence>
<dbReference type="InterPro" id="IPR034193">
    <property type="entry name" value="PCSK9_ProteinaseK-like"/>
</dbReference>
<dbReference type="PROSITE" id="PS51892">
    <property type="entry name" value="SUBTILASE"/>
    <property type="match status" value="1"/>
</dbReference>
<feature type="active site" description="Charge relay system" evidence="5">
    <location>
        <position position="160"/>
    </location>
</feature>
<keyword evidence="2 5" id="KW-0645">Protease</keyword>
<dbReference type="SUPFAM" id="SSF52743">
    <property type="entry name" value="Subtilisin-like"/>
    <property type="match status" value="1"/>
</dbReference>
<dbReference type="PROSITE" id="PS00137">
    <property type="entry name" value="SUBTILASE_HIS"/>
    <property type="match status" value="1"/>
</dbReference>
<sequence length="407" mass="42023">MLSTYLLATFFFTLVHCRPSREIRSLGLSITNTYATDIIPNKYIIVYHTNLTDDAVTAHQQSVMGTMARRGLNNSTCTMLAMSKFRAMTMESNDDALVTDIANAAEVNYVEADTKVKITALLSQSQATSGLARISHQVAGNSTYVFDSSAGAGITAYVVDTGILVSHSEFEGRATFGANFANDVDTDENGHGSHVSGTIGGVTFGVAKSVSLVAVKVLDADGAGTNSQSIQGLQYVMDDVNAKGISGKAVINMSLGGSKSTAMNNAILALTNAGIIVVVAAGNEDQDAANDSPASAATAITVGAIDATTDQKASFSNFGSDVDIFAPGVDVLSVGITNNTATDTLSGTSMACPHVAGLAAYLMALEDITTSTAMTTRIQELAASTGSAVKSQVKGTTTLIAYNGNGW</sequence>
<evidence type="ECO:0000256" key="7">
    <source>
        <dbReference type="SAM" id="SignalP"/>
    </source>
</evidence>
<dbReference type="OrthoDB" id="206201at2759"/>
<feature type="active site" description="Charge relay system" evidence="5">
    <location>
        <position position="349"/>
    </location>
</feature>
<evidence type="ECO:0000256" key="1">
    <source>
        <dbReference type="ARBA" id="ARBA00011073"/>
    </source>
</evidence>
<evidence type="ECO:0000256" key="2">
    <source>
        <dbReference type="ARBA" id="ARBA00022670"/>
    </source>
</evidence>
<evidence type="ECO:0000256" key="6">
    <source>
        <dbReference type="RuleBase" id="RU003355"/>
    </source>
</evidence>
<dbReference type="GO" id="GO:0004252">
    <property type="term" value="F:serine-type endopeptidase activity"/>
    <property type="evidence" value="ECO:0007669"/>
    <property type="project" value="UniProtKB-UniRule"/>
</dbReference>
<dbReference type="Proteomes" id="UP000887226">
    <property type="component" value="Unassembled WGS sequence"/>
</dbReference>
<dbReference type="EMBL" id="MU253866">
    <property type="protein sequence ID" value="KAG9245090.1"/>
    <property type="molecule type" value="Genomic_DNA"/>
</dbReference>
<dbReference type="CDD" id="cd04077">
    <property type="entry name" value="Peptidases_S8_PCSK9_ProteinaseK_like"/>
    <property type="match status" value="1"/>
</dbReference>
<feature type="active site" description="Charge relay system" evidence="5">
    <location>
        <position position="191"/>
    </location>
</feature>
<organism evidence="9 10">
    <name type="scientific">Calycina marina</name>
    <dbReference type="NCBI Taxonomy" id="1763456"/>
    <lineage>
        <taxon>Eukaryota</taxon>
        <taxon>Fungi</taxon>
        <taxon>Dikarya</taxon>
        <taxon>Ascomycota</taxon>
        <taxon>Pezizomycotina</taxon>
        <taxon>Leotiomycetes</taxon>
        <taxon>Helotiales</taxon>
        <taxon>Pezizellaceae</taxon>
        <taxon>Calycina</taxon>
    </lineage>
</organism>
<accession>A0A9P7Z550</accession>
<comment type="similarity">
    <text evidence="1 5 6">Belongs to the peptidase S8 family.</text>
</comment>
<protein>
    <submittedName>
        <fullName evidence="9">Protease</fullName>
    </submittedName>
</protein>
<evidence type="ECO:0000256" key="3">
    <source>
        <dbReference type="ARBA" id="ARBA00022801"/>
    </source>
</evidence>
<feature type="chain" id="PRO_5040414873" evidence="7">
    <location>
        <begin position="18"/>
        <end position="407"/>
    </location>
</feature>
<proteinExistence type="inferred from homology"/>
<name>A0A9P7Z550_9HELO</name>
<dbReference type="FunFam" id="3.40.50.200:FF:000007">
    <property type="entry name" value="Subtilisin-like serine protease"/>
    <property type="match status" value="1"/>
</dbReference>
<keyword evidence="3 5" id="KW-0378">Hydrolase</keyword>
<dbReference type="InterPro" id="IPR022398">
    <property type="entry name" value="Peptidase_S8_His-AS"/>
</dbReference>
<evidence type="ECO:0000313" key="10">
    <source>
        <dbReference type="Proteomes" id="UP000887226"/>
    </source>
</evidence>